<proteinExistence type="inferred from homology"/>
<dbReference type="AlphaFoldDB" id="A0AAV7XTT3"/>
<dbReference type="GO" id="GO:0005737">
    <property type="term" value="C:cytoplasm"/>
    <property type="evidence" value="ECO:0007669"/>
    <property type="project" value="TreeGrafter"/>
</dbReference>
<dbReference type="InterPro" id="IPR008012">
    <property type="entry name" value="Ump1"/>
</dbReference>
<dbReference type="PANTHER" id="PTHR12828:SF3">
    <property type="entry name" value="PROTEASOME MATURATION PROTEIN"/>
    <property type="match status" value="1"/>
</dbReference>
<name>A0AAV7XTT3_9NEOP</name>
<reference evidence="3" key="1">
    <citation type="submission" date="2022-12" db="EMBL/GenBank/DDBJ databases">
        <title>Chromosome-level genome assembly of the bean flower thrips Megalurothrips usitatus.</title>
        <authorList>
            <person name="Ma L."/>
            <person name="Liu Q."/>
            <person name="Li H."/>
            <person name="Cai W."/>
        </authorList>
    </citation>
    <scope>NUCLEOTIDE SEQUENCE</scope>
    <source>
        <strain evidence="3">Cailab_2022a</strain>
    </source>
</reference>
<keyword evidence="1" id="KW-0143">Chaperone</keyword>
<gene>
    <name evidence="3" type="ORF">ONE63_006573</name>
</gene>
<comment type="similarity">
    <text evidence="2">Belongs to the POMP/UMP1 family.</text>
</comment>
<dbReference type="GO" id="GO:0005634">
    <property type="term" value="C:nucleus"/>
    <property type="evidence" value="ECO:0007669"/>
    <property type="project" value="TreeGrafter"/>
</dbReference>
<evidence type="ECO:0000313" key="3">
    <source>
        <dbReference type="EMBL" id="KAJ1529834.1"/>
    </source>
</evidence>
<dbReference type="Pfam" id="PF05348">
    <property type="entry name" value="UMP1"/>
    <property type="match status" value="1"/>
</dbReference>
<organism evidence="3 4">
    <name type="scientific">Megalurothrips usitatus</name>
    <name type="common">bean blossom thrips</name>
    <dbReference type="NCBI Taxonomy" id="439358"/>
    <lineage>
        <taxon>Eukaryota</taxon>
        <taxon>Metazoa</taxon>
        <taxon>Ecdysozoa</taxon>
        <taxon>Arthropoda</taxon>
        <taxon>Hexapoda</taxon>
        <taxon>Insecta</taxon>
        <taxon>Pterygota</taxon>
        <taxon>Neoptera</taxon>
        <taxon>Paraneoptera</taxon>
        <taxon>Thysanoptera</taxon>
        <taxon>Terebrantia</taxon>
        <taxon>Thripoidea</taxon>
        <taxon>Thripidae</taxon>
        <taxon>Megalurothrips</taxon>
    </lineage>
</organism>
<accession>A0AAV7XTT3</accession>
<comment type="caution">
    <text evidence="3">The sequence shown here is derived from an EMBL/GenBank/DDBJ whole genome shotgun (WGS) entry which is preliminary data.</text>
</comment>
<keyword evidence="4" id="KW-1185">Reference proteome</keyword>
<evidence type="ECO:0000256" key="2">
    <source>
        <dbReference type="ARBA" id="ARBA00043974"/>
    </source>
</evidence>
<evidence type="ECO:0000256" key="1">
    <source>
        <dbReference type="ARBA" id="ARBA00023186"/>
    </source>
</evidence>
<protein>
    <recommendedName>
        <fullName evidence="5">Proteasome maturation protein</fullName>
    </recommendedName>
</protein>
<evidence type="ECO:0000313" key="4">
    <source>
        <dbReference type="Proteomes" id="UP001075354"/>
    </source>
</evidence>
<sequence length="140" mass="15422">MSFGFGKAGQSGVGVSNIEPVGFYGVPDIMTAGLSTRKVHVVPPHPLEASEKNFHDNKLRMEMNMLRNTQGLHAPLKMAMELKAARKVGRLPFLSSSNLMSDVLLGRDDQISFDDFLNPVEFREEMGQPHAIVEKSLGIL</sequence>
<dbReference type="GO" id="GO:0043248">
    <property type="term" value="P:proteasome assembly"/>
    <property type="evidence" value="ECO:0007669"/>
    <property type="project" value="InterPro"/>
</dbReference>
<evidence type="ECO:0008006" key="5">
    <source>
        <dbReference type="Google" id="ProtNLM"/>
    </source>
</evidence>
<dbReference type="Proteomes" id="UP001075354">
    <property type="component" value="Chromosome 3"/>
</dbReference>
<dbReference type="PANTHER" id="PTHR12828">
    <property type="entry name" value="PROTEASOME MATURATION PROTEIN UMP1"/>
    <property type="match status" value="1"/>
</dbReference>
<dbReference type="EMBL" id="JAPTSV010000003">
    <property type="protein sequence ID" value="KAJ1529834.1"/>
    <property type="molecule type" value="Genomic_DNA"/>
</dbReference>